<dbReference type="Proteomes" id="UP000053237">
    <property type="component" value="Unassembled WGS sequence"/>
</dbReference>
<sequence length="154" mass="18160">MSCVLHTRCFNYNVRFNNFDKRVDDQCTSYVTFHHHWLTSDCVSRSFKWPIAARLSQIHYFLPDFKQSLIRVKIVQAKFLNHCKVARSIKSPSVVVHSLLCIYLRSLNGSAEWQKLLVIVSCTEPTRSNLAHVIVACLIDQRYFRSYREDSWFL</sequence>
<dbReference type="InParanoid" id="A0A024GL96"/>
<name>A0A024GL96_9STRA</name>
<keyword evidence="2" id="KW-1185">Reference proteome</keyword>
<evidence type="ECO:0000313" key="2">
    <source>
        <dbReference type="Proteomes" id="UP000053237"/>
    </source>
</evidence>
<evidence type="ECO:0000313" key="1">
    <source>
        <dbReference type="EMBL" id="CCI47295.1"/>
    </source>
</evidence>
<reference evidence="1 2" key="1">
    <citation type="submission" date="2012-05" db="EMBL/GenBank/DDBJ databases">
        <title>Recombination and specialization in a pathogen metapopulation.</title>
        <authorList>
            <person name="Gardiner A."/>
            <person name="Kemen E."/>
            <person name="Schultz-Larsen T."/>
            <person name="MacLean D."/>
            <person name="Van Oosterhout C."/>
            <person name="Jones J.D.G."/>
        </authorList>
    </citation>
    <scope>NUCLEOTIDE SEQUENCE [LARGE SCALE GENOMIC DNA]</scope>
    <source>
        <strain evidence="1 2">Ac Nc2</strain>
    </source>
</reference>
<proteinExistence type="predicted"/>
<comment type="caution">
    <text evidence="1">The sequence shown here is derived from an EMBL/GenBank/DDBJ whole genome shotgun (WGS) entry which is preliminary data.</text>
</comment>
<dbReference type="EMBL" id="CAIX01000163">
    <property type="protein sequence ID" value="CCI47295.1"/>
    <property type="molecule type" value="Genomic_DNA"/>
</dbReference>
<gene>
    <name evidence="1" type="ORF">BN9_083020</name>
</gene>
<protein>
    <submittedName>
        <fullName evidence="1">Uncharacterized protein</fullName>
    </submittedName>
</protein>
<dbReference type="AlphaFoldDB" id="A0A024GL96"/>
<organism evidence="1 2">
    <name type="scientific">Albugo candida</name>
    <dbReference type="NCBI Taxonomy" id="65357"/>
    <lineage>
        <taxon>Eukaryota</taxon>
        <taxon>Sar</taxon>
        <taxon>Stramenopiles</taxon>
        <taxon>Oomycota</taxon>
        <taxon>Peronosporomycetes</taxon>
        <taxon>Albuginales</taxon>
        <taxon>Albuginaceae</taxon>
        <taxon>Albugo</taxon>
    </lineage>
</organism>
<accession>A0A024GL96</accession>